<name>A0AAU9T2K1_THLAR</name>
<accession>A0AAU9T2K1</accession>
<gene>
    <name evidence="1" type="ORF">TAV2_LOCUS25948</name>
</gene>
<evidence type="ECO:0000313" key="2">
    <source>
        <dbReference type="Proteomes" id="UP000836841"/>
    </source>
</evidence>
<organism evidence="1 2">
    <name type="scientific">Thlaspi arvense</name>
    <name type="common">Field penny-cress</name>
    <dbReference type="NCBI Taxonomy" id="13288"/>
    <lineage>
        <taxon>Eukaryota</taxon>
        <taxon>Viridiplantae</taxon>
        <taxon>Streptophyta</taxon>
        <taxon>Embryophyta</taxon>
        <taxon>Tracheophyta</taxon>
        <taxon>Spermatophyta</taxon>
        <taxon>Magnoliopsida</taxon>
        <taxon>eudicotyledons</taxon>
        <taxon>Gunneridae</taxon>
        <taxon>Pentapetalae</taxon>
        <taxon>rosids</taxon>
        <taxon>malvids</taxon>
        <taxon>Brassicales</taxon>
        <taxon>Brassicaceae</taxon>
        <taxon>Thlaspideae</taxon>
        <taxon>Thlaspi</taxon>
    </lineage>
</organism>
<keyword evidence="2" id="KW-1185">Reference proteome</keyword>
<sequence length="62" mass="7312">MGEVKKEPVSSRIVYGQTPNEWTKKERVELINLVEFFMAWTKTTYRSMCSSCNRQPSMDIYS</sequence>
<protein>
    <submittedName>
        <fullName evidence="1">Uncharacterized protein</fullName>
    </submittedName>
</protein>
<dbReference type="AlphaFoldDB" id="A0AAU9T2K1"/>
<dbReference type="EMBL" id="OU466863">
    <property type="protein sequence ID" value="CAH2079110.1"/>
    <property type="molecule type" value="Genomic_DNA"/>
</dbReference>
<proteinExistence type="predicted"/>
<evidence type="ECO:0000313" key="1">
    <source>
        <dbReference type="EMBL" id="CAH2079110.1"/>
    </source>
</evidence>
<reference evidence="1 2" key="1">
    <citation type="submission" date="2022-03" db="EMBL/GenBank/DDBJ databases">
        <authorList>
            <person name="Nunn A."/>
            <person name="Chopra R."/>
            <person name="Nunn A."/>
            <person name="Contreras Garrido A."/>
        </authorList>
    </citation>
    <scope>NUCLEOTIDE SEQUENCE [LARGE SCALE GENOMIC DNA]</scope>
</reference>
<dbReference type="Proteomes" id="UP000836841">
    <property type="component" value="Chromosome 7"/>
</dbReference>